<dbReference type="Pfam" id="PF00291">
    <property type="entry name" value="PALP"/>
    <property type="match status" value="1"/>
</dbReference>
<dbReference type="SUPFAM" id="SSF55021">
    <property type="entry name" value="ACT-like"/>
    <property type="match status" value="1"/>
</dbReference>
<dbReference type="PANTHER" id="PTHR48078">
    <property type="entry name" value="THREONINE DEHYDRATASE, MITOCHONDRIAL-RELATED"/>
    <property type="match status" value="1"/>
</dbReference>
<dbReference type="InterPro" id="IPR001926">
    <property type="entry name" value="TrpB-like_PALP"/>
</dbReference>
<comment type="catalytic activity">
    <reaction evidence="1 12">
        <text>L-threonine = 2-oxobutanoate + NH4(+)</text>
        <dbReference type="Rhea" id="RHEA:22108"/>
        <dbReference type="ChEBI" id="CHEBI:16763"/>
        <dbReference type="ChEBI" id="CHEBI:28938"/>
        <dbReference type="ChEBI" id="CHEBI:57926"/>
        <dbReference type="EC" id="4.3.1.19"/>
    </reaction>
</comment>
<dbReference type="InterPro" id="IPR011820">
    <property type="entry name" value="IlvA"/>
</dbReference>
<comment type="subunit">
    <text evidence="5 12">Homotetramer.</text>
</comment>
<name>A0ABW4E848_9LACO</name>
<dbReference type="InterPro" id="IPR000634">
    <property type="entry name" value="Ser/Thr_deHydtase_PyrdxlP-BS"/>
</dbReference>
<feature type="domain" description="ACT-like" evidence="13">
    <location>
        <begin position="339"/>
        <end position="413"/>
    </location>
</feature>
<comment type="pathway">
    <text evidence="3 12">Amino-acid biosynthesis; L-isoleucine biosynthesis; 2-oxobutanoate from L-threonine: step 1/1.</text>
</comment>
<dbReference type="InterPro" id="IPR001721">
    <property type="entry name" value="TD_ACT-like"/>
</dbReference>
<evidence type="ECO:0000256" key="11">
    <source>
        <dbReference type="ARBA" id="ARBA00025527"/>
    </source>
</evidence>
<keyword evidence="6 12" id="KW-0028">Amino-acid biosynthesis</keyword>
<evidence type="ECO:0000256" key="5">
    <source>
        <dbReference type="ARBA" id="ARBA00011881"/>
    </source>
</evidence>
<dbReference type="NCBIfam" id="TIGR02079">
    <property type="entry name" value="THD1"/>
    <property type="match status" value="1"/>
</dbReference>
<dbReference type="SUPFAM" id="SSF53686">
    <property type="entry name" value="Tryptophan synthase beta subunit-like PLP-dependent enzymes"/>
    <property type="match status" value="1"/>
</dbReference>
<evidence type="ECO:0000259" key="13">
    <source>
        <dbReference type="PROSITE" id="PS51672"/>
    </source>
</evidence>
<evidence type="ECO:0000256" key="8">
    <source>
        <dbReference type="ARBA" id="ARBA00022898"/>
    </source>
</evidence>
<evidence type="ECO:0000256" key="12">
    <source>
        <dbReference type="RuleBase" id="RU362012"/>
    </source>
</evidence>
<keyword evidence="8 12" id="KW-0663">Pyridoxal phosphate</keyword>
<evidence type="ECO:0000256" key="9">
    <source>
        <dbReference type="ARBA" id="ARBA00023239"/>
    </source>
</evidence>
<dbReference type="PROSITE" id="PS51672">
    <property type="entry name" value="ACT_LIKE"/>
    <property type="match status" value="1"/>
</dbReference>
<evidence type="ECO:0000256" key="7">
    <source>
        <dbReference type="ARBA" id="ARBA00022624"/>
    </source>
</evidence>
<sequence>MAVTKQVLSQADVEKASEVLAPIIRHTPLQYDPYLSQKYQANVYLKREDLQAVRSFKIRGAYYAISQATEAQRQRGVVCASAGNHAQGVAWTSHKMGIHATIFMPVTTPKQKCDQVRFFGGDNVTIKMVGDTFDECAAAANAFCEQEQQTFIAPFDDLLTMAGQGTIATEIFQDAKKQGFAVDYLCVAIGGGGLVSGVSAYTKGVSPQTKVVGVEPGSAASMAAAFAAGKPVTLDSMDTFVDGCAVATAGNLTYQTARAYVDELTQVPEGAVSQTILDLYTKQAIVAEPAGALSVGALENLKDEITGKTVVCIISGGNNDINRMQEIEERALIYAGLQHYFIFNFPQRPGALREFVSQVLGPNDDITKFEYTKKVNRGDGPVLLGILLSNRNSYPDLVKRMAAFDPHYINLMDNPMLYEMLV</sequence>
<dbReference type="EC" id="4.3.1.19" evidence="12"/>
<dbReference type="PANTHER" id="PTHR48078:SF11">
    <property type="entry name" value="THREONINE DEHYDRATASE, MITOCHONDRIAL"/>
    <property type="match status" value="1"/>
</dbReference>
<gene>
    <name evidence="12 14" type="primary">ilvA</name>
    <name evidence="14" type="ORF">ACFQ5J_05855</name>
</gene>
<dbReference type="InterPro" id="IPR050147">
    <property type="entry name" value="Ser/Thr_Dehydratase"/>
</dbReference>
<dbReference type="InterPro" id="IPR045865">
    <property type="entry name" value="ACT-like_dom_sf"/>
</dbReference>
<keyword evidence="10 12" id="KW-0100">Branched-chain amino acid biosynthesis</keyword>
<evidence type="ECO:0000256" key="3">
    <source>
        <dbReference type="ARBA" id="ARBA00004810"/>
    </source>
</evidence>
<comment type="cofactor">
    <cofactor evidence="2 12">
        <name>pyridoxal 5'-phosphate</name>
        <dbReference type="ChEBI" id="CHEBI:597326"/>
    </cofactor>
</comment>
<comment type="function">
    <text evidence="11 12">Catalyzes the anaerobic formation of alpha-ketobutyrate and ammonia from threonine in a two-step reaction. The first step involved a dehydration of threonine and a production of enamine intermediates (aminocrotonate), which tautomerizes to its imine form (iminobutyrate). Both intermediates are unstable and short-lived. The second step is the nonenzymatic hydrolysis of the enamine/imine intermediates to form 2-ketobutyrate and free ammonia. In the low water environment of the cell, the second step is accelerated by RidA.</text>
</comment>
<evidence type="ECO:0000256" key="1">
    <source>
        <dbReference type="ARBA" id="ARBA00001274"/>
    </source>
</evidence>
<keyword evidence="7 12" id="KW-0412">Isoleucine biosynthesis</keyword>
<reference evidence="15" key="1">
    <citation type="journal article" date="2019" name="Int. J. Syst. Evol. Microbiol.">
        <title>The Global Catalogue of Microorganisms (GCM) 10K type strain sequencing project: providing services to taxonomists for standard genome sequencing and annotation.</title>
        <authorList>
            <consortium name="The Broad Institute Genomics Platform"/>
            <consortium name="The Broad Institute Genome Sequencing Center for Infectious Disease"/>
            <person name="Wu L."/>
            <person name="Ma J."/>
        </authorList>
    </citation>
    <scope>NUCLEOTIDE SEQUENCE [LARGE SCALE GENOMIC DNA]</scope>
    <source>
        <strain evidence="15">CCM 8903</strain>
    </source>
</reference>
<dbReference type="Gene3D" id="3.40.50.1100">
    <property type="match status" value="2"/>
</dbReference>
<evidence type="ECO:0000256" key="10">
    <source>
        <dbReference type="ARBA" id="ARBA00023304"/>
    </source>
</evidence>
<proteinExistence type="inferred from homology"/>
<dbReference type="PROSITE" id="PS00165">
    <property type="entry name" value="DEHYDRATASE_SER_THR"/>
    <property type="match status" value="1"/>
</dbReference>
<evidence type="ECO:0000313" key="14">
    <source>
        <dbReference type="EMBL" id="MFD1484750.1"/>
    </source>
</evidence>
<comment type="caution">
    <text evidence="14">The sequence shown here is derived from an EMBL/GenBank/DDBJ whole genome shotgun (WGS) entry which is preliminary data.</text>
</comment>
<dbReference type="CDD" id="cd01562">
    <property type="entry name" value="Thr-dehyd"/>
    <property type="match status" value="1"/>
</dbReference>
<organism evidence="14 15">
    <name type="scientific">Lacticaseibacillus baoqingensis</name>
    <dbReference type="NCBI Taxonomy" id="2486013"/>
    <lineage>
        <taxon>Bacteria</taxon>
        <taxon>Bacillati</taxon>
        <taxon>Bacillota</taxon>
        <taxon>Bacilli</taxon>
        <taxon>Lactobacillales</taxon>
        <taxon>Lactobacillaceae</taxon>
        <taxon>Lacticaseibacillus</taxon>
    </lineage>
</organism>
<dbReference type="Pfam" id="PF00585">
    <property type="entry name" value="Thr_dehydrat_C"/>
    <property type="match status" value="1"/>
</dbReference>
<evidence type="ECO:0000313" key="15">
    <source>
        <dbReference type="Proteomes" id="UP001597252"/>
    </source>
</evidence>
<evidence type="ECO:0000256" key="4">
    <source>
        <dbReference type="ARBA" id="ARBA00010869"/>
    </source>
</evidence>
<dbReference type="InterPro" id="IPR038110">
    <property type="entry name" value="TD_ACT-like_sf"/>
</dbReference>
<dbReference type="Gene3D" id="3.40.1020.10">
    <property type="entry name" value="Biosynthetic Threonine Deaminase, Domain 3"/>
    <property type="match status" value="1"/>
</dbReference>
<dbReference type="EMBL" id="JBHTON010000014">
    <property type="protein sequence ID" value="MFD1484750.1"/>
    <property type="molecule type" value="Genomic_DNA"/>
</dbReference>
<evidence type="ECO:0000256" key="2">
    <source>
        <dbReference type="ARBA" id="ARBA00001933"/>
    </source>
</evidence>
<dbReference type="GO" id="GO:0004794">
    <property type="term" value="F:threonine deaminase activity"/>
    <property type="evidence" value="ECO:0007669"/>
    <property type="project" value="UniProtKB-EC"/>
</dbReference>
<accession>A0ABW4E848</accession>
<dbReference type="InterPro" id="IPR036052">
    <property type="entry name" value="TrpB-like_PALP_sf"/>
</dbReference>
<evidence type="ECO:0000256" key="6">
    <source>
        <dbReference type="ARBA" id="ARBA00022605"/>
    </source>
</evidence>
<dbReference type="RefSeq" id="WP_125752754.1">
    <property type="nucleotide sequence ID" value="NZ_JBHTON010000014.1"/>
</dbReference>
<keyword evidence="15" id="KW-1185">Reference proteome</keyword>
<dbReference type="Proteomes" id="UP001597252">
    <property type="component" value="Unassembled WGS sequence"/>
</dbReference>
<dbReference type="NCBIfam" id="NF006390">
    <property type="entry name" value="PRK08639.1"/>
    <property type="match status" value="1"/>
</dbReference>
<comment type="similarity">
    <text evidence="4 12">Belongs to the serine/threonine dehydratase family.</text>
</comment>
<keyword evidence="9 12" id="KW-0456">Lyase</keyword>
<protein>
    <recommendedName>
        <fullName evidence="12">L-threonine dehydratase</fullName>
        <ecNumber evidence="12">4.3.1.19</ecNumber>
    </recommendedName>
    <alternativeName>
        <fullName evidence="12">Threonine deaminase</fullName>
    </alternativeName>
</protein>